<accession>A0A328DKQ8</accession>
<evidence type="ECO:0000256" key="1">
    <source>
        <dbReference type="SAM" id="SignalP"/>
    </source>
</evidence>
<gene>
    <name evidence="3" type="ORF">DM860_015308</name>
</gene>
<dbReference type="PANTHER" id="PTHR35287:SF1">
    <property type="entry name" value="SI:ZFOS-911D5.4"/>
    <property type="match status" value="1"/>
</dbReference>
<dbReference type="PROSITE" id="PS50965">
    <property type="entry name" value="NERD"/>
    <property type="match status" value="1"/>
</dbReference>
<comment type="caution">
    <text evidence="3">The sequence shown here is derived from an EMBL/GenBank/DDBJ whole genome shotgun (WGS) entry which is preliminary data.</text>
</comment>
<protein>
    <recommendedName>
        <fullName evidence="2">NERD domain-containing protein</fullName>
    </recommendedName>
</protein>
<evidence type="ECO:0000259" key="2">
    <source>
        <dbReference type="PROSITE" id="PS50965"/>
    </source>
</evidence>
<dbReference type="Pfam" id="PF08378">
    <property type="entry name" value="NERD"/>
    <property type="match status" value="1"/>
</dbReference>
<dbReference type="PANTHER" id="PTHR35287">
    <property type="entry name" value="SI:ZFOS-911D5.4"/>
    <property type="match status" value="1"/>
</dbReference>
<keyword evidence="4" id="KW-1185">Reference proteome</keyword>
<proteinExistence type="predicted"/>
<evidence type="ECO:0000313" key="4">
    <source>
        <dbReference type="Proteomes" id="UP000249390"/>
    </source>
</evidence>
<name>A0A328DKQ8_9ASTE</name>
<feature type="chain" id="PRO_5016269010" description="NERD domain-containing protein" evidence="1">
    <location>
        <begin position="23"/>
        <end position="360"/>
    </location>
</feature>
<reference evidence="3 4" key="1">
    <citation type="submission" date="2018-06" db="EMBL/GenBank/DDBJ databases">
        <title>The Genome of Cuscuta australis (Dodder) Provides Insight into the Evolution of Plant Parasitism.</title>
        <authorList>
            <person name="Liu H."/>
        </authorList>
    </citation>
    <scope>NUCLEOTIDE SEQUENCE [LARGE SCALE GENOMIC DNA]</scope>
    <source>
        <strain evidence="4">cv. Yunnan</strain>
        <tissue evidence="3">Vines</tissue>
    </source>
</reference>
<sequence>MWFELIIGIVIFQLLRRFFSSGDDLDVGTYNDNALFSVAKRLEKIYGGKVYVGLRIPDIDSGSPKNIDLVIVTHREAVIISVKNVSGFVSIDKDQNWVCMGVDKHKEECFPDPVAETKQLVPILESYLEQRGLALPEGYLSCKVICSNPNFRTIHGDSFPPEVLTYDQWRQLKPEKDSVVSSFIKGAFKKEMKEPIQENLNSILSTAPMWDRLELKSNKRLLGDFVEFKGDKDDIFELRNIKRSKVSRVTIQKTSMFGLATPICVKSTVAGAEELFWNPTHFEVSLVAVGGLRYLAVTCPAHSKLQVLYWPRDYQGEGASGFEWNEVCVRSSTEVVFQPRGSTKVRKYKLSSVISMSLSA</sequence>
<keyword evidence="1" id="KW-0732">Signal</keyword>
<evidence type="ECO:0000313" key="3">
    <source>
        <dbReference type="EMBL" id="RAL46315.1"/>
    </source>
</evidence>
<dbReference type="EMBL" id="NQVE01000123">
    <property type="protein sequence ID" value="RAL46315.1"/>
    <property type="molecule type" value="Genomic_DNA"/>
</dbReference>
<dbReference type="AlphaFoldDB" id="A0A328DKQ8"/>
<organism evidence="3 4">
    <name type="scientific">Cuscuta australis</name>
    <dbReference type="NCBI Taxonomy" id="267555"/>
    <lineage>
        <taxon>Eukaryota</taxon>
        <taxon>Viridiplantae</taxon>
        <taxon>Streptophyta</taxon>
        <taxon>Embryophyta</taxon>
        <taxon>Tracheophyta</taxon>
        <taxon>Spermatophyta</taxon>
        <taxon>Magnoliopsida</taxon>
        <taxon>eudicotyledons</taxon>
        <taxon>Gunneridae</taxon>
        <taxon>Pentapetalae</taxon>
        <taxon>asterids</taxon>
        <taxon>lamiids</taxon>
        <taxon>Solanales</taxon>
        <taxon>Convolvulaceae</taxon>
        <taxon>Cuscuteae</taxon>
        <taxon>Cuscuta</taxon>
        <taxon>Cuscuta subgen. Grammica</taxon>
        <taxon>Cuscuta sect. Cleistogrammica</taxon>
    </lineage>
</organism>
<feature type="signal peptide" evidence="1">
    <location>
        <begin position="1"/>
        <end position="22"/>
    </location>
</feature>
<dbReference type="InterPro" id="IPR011528">
    <property type="entry name" value="NERD"/>
</dbReference>
<dbReference type="Proteomes" id="UP000249390">
    <property type="component" value="Unassembled WGS sequence"/>
</dbReference>
<feature type="domain" description="NERD" evidence="2">
    <location>
        <begin position="30"/>
        <end position="147"/>
    </location>
</feature>